<dbReference type="InterPro" id="IPR009937">
    <property type="entry name" value="Phage_holin_3_6"/>
</dbReference>
<dbReference type="KEGG" id="caz:CARG_00645"/>
<dbReference type="eggNOG" id="ENOG50332VJ">
    <property type="taxonomic scope" value="Bacteria"/>
</dbReference>
<dbReference type="OrthoDB" id="3828498at2"/>
<proteinExistence type="predicted"/>
<evidence type="ECO:0000313" key="3">
    <source>
        <dbReference type="Proteomes" id="UP000016943"/>
    </source>
</evidence>
<sequence length="168" mass="17660">MSTKDGLYTDGAHDFAPKADSIPLVDVDTRPAGEGSIGDLISDATTHMSSLFRSEVELAKAELAAEAKKGVVGGGLFGVAGAIALYSTFFFFFFVAALLSLWLPVWAATLIVFLLMLAVAGSLALVGFKKVRGVSAPKETIESVNELKKLVPGKAQKRLSGNTSGMYT</sequence>
<dbReference type="EMBL" id="CP006365">
    <property type="protein sequence ID" value="AGU14328.1"/>
    <property type="molecule type" value="Genomic_DNA"/>
</dbReference>
<protein>
    <recommendedName>
        <fullName evidence="4">Phage holin family protein</fullName>
    </recommendedName>
</protein>
<accession>U3GV35</accession>
<feature type="transmembrane region" description="Helical" evidence="1">
    <location>
        <begin position="105"/>
        <end position="128"/>
    </location>
</feature>
<evidence type="ECO:0000313" key="2">
    <source>
        <dbReference type="EMBL" id="AGU14328.1"/>
    </source>
</evidence>
<dbReference type="Proteomes" id="UP000016943">
    <property type="component" value="Chromosome"/>
</dbReference>
<keyword evidence="1" id="KW-0472">Membrane</keyword>
<dbReference type="Pfam" id="PF07332">
    <property type="entry name" value="Phage_holin_3_6"/>
    <property type="match status" value="1"/>
</dbReference>
<evidence type="ECO:0000256" key="1">
    <source>
        <dbReference type="SAM" id="Phobius"/>
    </source>
</evidence>
<reference evidence="2 3" key="1">
    <citation type="journal article" date="2013" name="Genome Announc.">
        <title>Whole-Genome Sequence of the Clinical Strain Corynebacterium argentoratense DSM 44202, Isolated from a Human Throat Specimen.</title>
        <authorList>
            <person name="Bomholt C."/>
            <person name="Glaub A."/>
            <person name="Gravermann K."/>
            <person name="Albersmeier A."/>
            <person name="Brinkrolf K."/>
            <person name="Ruckert C."/>
            <person name="Tauch A."/>
        </authorList>
    </citation>
    <scope>NUCLEOTIDE SEQUENCE [LARGE SCALE GENOMIC DNA]</scope>
    <source>
        <strain evidence="2">DSM 44202</strain>
    </source>
</reference>
<dbReference type="AlphaFoldDB" id="U3GV35"/>
<gene>
    <name evidence="2" type="ORF">CARG_00645</name>
</gene>
<dbReference type="STRING" id="1348662.CARG_00645"/>
<dbReference type="GeneID" id="78249012"/>
<dbReference type="HOGENOM" id="CLU_106273_2_1_11"/>
<dbReference type="RefSeq" id="WP_020975450.1">
    <property type="nucleotide sequence ID" value="NC_022198.1"/>
</dbReference>
<keyword evidence="1" id="KW-0812">Transmembrane</keyword>
<feature type="transmembrane region" description="Helical" evidence="1">
    <location>
        <begin position="76"/>
        <end position="99"/>
    </location>
</feature>
<keyword evidence="3" id="KW-1185">Reference proteome</keyword>
<dbReference type="PATRIC" id="fig|1348662.3.peg.125"/>
<name>U3GV35_9CORY</name>
<organism evidence="2 3">
    <name type="scientific">Corynebacterium argentoratense DSM 44202</name>
    <dbReference type="NCBI Taxonomy" id="1348662"/>
    <lineage>
        <taxon>Bacteria</taxon>
        <taxon>Bacillati</taxon>
        <taxon>Actinomycetota</taxon>
        <taxon>Actinomycetes</taxon>
        <taxon>Mycobacteriales</taxon>
        <taxon>Corynebacteriaceae</taxon>
        <taxon>Corynebacterium</taxon>
    </lineage>
</organism>
<keyword evidence="1" id="KW-1133">Transmembrane helix</keyword>
<evidence type="ECO:0008006" key="4">
    <source>
        <dbReference type="Google" id="ProtNLM"/>
    </source>
</evidence>